<proteinExistence type="predicted"/>
<comment type="caution">
    <text evidence="2">The sequence shown here is derived from an EMBL/GenBank/DDBJ whole genome shotgun (WGS) entry which is preliminary data.</text>
</comment>
<dbReference type="Proteomes" id="UP001500236">
    <property type="component" value="Unassembled WGS sequence"/>
</dbReference>
<evidence type="ECO:0000313" key="2">
    <source>
        <dbReference type="EMBL" id="GAA3062753.1"/>
    </source>
</evidence>
<evidence type="ECO:0000313" key="3">
    <source>
        <dbReference type="Proteomes" id="UP001500236"/>
    </source>
</evidence>
<protein>
    <submittedName>
        <fullName evidence="2">VOC family protein</fullName>
    </submittedName>
</protein>
<dbReference type="InterPro" id="IPR041581">
    <property type="entry name" value="Glyoxalase_6"/>
</dbReference>
<gene>
    <name evidence="2" type="ORF">GCM10010529_15070</name>
</gene>
<dbReference type="Gene3D" id="3.10.180.10">
    <property type="entry name" value="2,3-Dihydroxybiphenyl 1,2-Dioxygenase, domain 1"/>
    <property type="match status" value="1"/>
</dbReference>
<dbReference type="InterPro" id="IPR029068">
    <property type="entry name" value="Glyas_Bleomycin-R_OHBP_Dase"/>
</dbReference>
<feature type="domain" description="Glyoxalase-like" evidence="1">
    <location>
        <begin position="8"/>
        <end position="123"/>
    </location>
</feature>
<dbReference type="PANTHER" id="PTHR35908">
    <property type="entry name" value="HYPOTHETICAL FUSION PROTEIN"/>
    <property type="match status" value="1"/>
</dbReference>
<name>A0ABP6LZM0_9MICC</name>
<evidence type="ECO:0000259" key="1">
    <source>
        <dbReference type="Pfam" id="PF18029"/>
    </source>
</evidence>
<organism evidence="2 3">
    <name type="scientific">Nesterenkonia aethiopica</name>
    <dbReference type="NCBI Taxonomy" id="269144"/>
    <lineage>
        <taxon>Bacteria</taxon>
        <taxon>Bacillati</taxon>
        <taxon>Actinomycetota</taxon>
        <taxon>Actinomycetes</taxon>
        <taxon>Micrococcales</taxon>
        <taxon>Micrococcaceae</taxon>
        <taxon>Nesterenkonia</taxon>
    </lineage>
</organism>
<reference evidence="3" key="1">
    <citation type="journal article" date="2019" name="Int. J. Syst. Evol. Microbiol.">
        <title>The Global Catalogue of Microorganisms (GCM) 10K type strain sequencing project: providing services to taxonomists for standard genome sequencing and annotation.</title>
        <authorList>
            <consortium name="The Broad Institute Genomics Platform"/>
            <consortium name="The Broad Institute Genome Sequencing Center for Infectious Disease"/>
            <person name="Wu L."/>
            <person name="Ma J."/>
        </authorList>
    </citation>
    <scope>NUCLEOTIDE SEQUENCE [LARGE SCALE GENOMIC DNA]</scope>
    <source>
        <strain evidence="3">JCM 14309</strain>
    </source>
</reference>
<sequence>MTSFVSHTTFSCTDAYALSERWKRLLDYTDIPGDPNEPGHDHCMIVDPVTGHRLLFLEVDDVAASRTPRAHLDLRPRQGGRDAEVERVRELGAVEVADRRGIHGPGSGWVVFADPEGHQFCVLRSEEEAAAR</sequence>
<dbReference type="Pfam" id="PF18029">
    <property type="entry name" value="Glyoxalase_6"/>
    <property type="match status" value="1"/>
</dbReference>
<dbReference type="SUPFAM" id="SSF54593">
    <property type="entry name" value="Glyoxalase/Bleomycin resistance protein/Dihydroxybiphenyl dioxygenase"/>
    <property type="match status" value="1"/>
</dbReference>
<accession>A0ABP6LZM0</accession>
<dbReference type="CDD" id="cd06587">
    <property type="entry name" value="VOC"/>
    <property type="match status" value="1"/>
</dbReference>
<dbReference type="PANTHER" id="PTHR35908:SF1">
    <property type="entry name" value="CONSERVED PROTEIN"/>
    <property type="match status" value="1"/>
</dbReference>
<dbReference type="RefSeq" id="WP_344682470.1">
    <property type="nucleotide sequence ID" value="NZ_BAAAVT010000008.1"/>
</dbReference>
<keyword evidence="3" id="KW-1185">Reference proteome</keyword>
<dbReference type="EMBL" id="BAAAVT010000008">
    <property type="protein sequence ID" value="GAA3062753.1"/>
    <property type="molecule type" value="Genomic_DNA"/>
</dbReference>